<dbReference type="OrthoDB" id="9798714at2"/>
<dbReference type="PANTHER" id="PTHR40590:SF1">
    <property type="entry name" value="CYTOPLASMIC PROTEIN"/>
    <property type="match status" value="1"/>
</dbReference>
<name>A0A0D0EDG5_9FLAO</name>
<feature type="chain" id="PRO_5002226198" evidence="1">
    <location>
        <begin position="23"/>
        <end position="287"/>
    </location>
</feature>
<dbReference type="InterPro" id="IPR047111">
    <property type="entry name" value="YbaP-like"/>
</dbReference>
<evidence type="ECO:0000313" key="3">
    <source>
        <dbReference type="EMBL" id="OXA87429.1"/>
    </source>
</evidence>
<dbReference type="PANTHER" id="PTHR40590">
    <property type="entry name" value="CYTOPLASMIC PROTEIN-RELATED"/>
    <property type="match status" value="1"/>
</dbReference>
<gene>
    <name evidence="3" type="ORF">B0A73_10915</name>
    <name evidence="2" type="ORF">IW18_21655</name>
</gene>
<dbReference type="Pfam" id="PF01963">
    <property type="entry name" value="TraB_PrgY_gumN"/>
    <property type="match status" value="1"/>
</dbReference>
<evidence type="ECO:0000313" key="2">
    <source>
        <dbReference type="EMBL" id="KIO50564.1"/>
    </source>
</evidence>
<dbReference type="EMBL" id="MUGX01000012">
    <property type="protein sequence ID" value="OXA87429.1"/>
    <property type="molecule type" value="Genomic_DNA"/>
</dbReference>
<evidence type="ECO:0000313" key="5">
    <source>
        <dbReference type="Proteomes" id="UP000198302"/>
    </source>
</evidence>
<reference evidence="3 5" key="2">
    <citation type="submission" date="2016-11" db="EMBL/GenBank/DDBJ databases">
        <title>Whole genomes of Flavobacteriaceae.</title>
        <authorList>
            <person name="Stine C."/>
            <person name="Li C."/>
            <person name="Tadesse D."/>
        </authorList>
    </citation>
    <scope>NUCLEOTIDE SEQUENCE [LARGE SCALE GENOMIC DNA]</scope>
    <source>
        <strain evidence="3 5">ATCC 51468</strain>
    </source>
</reference>
<keyword evidence="1" id="KW-0732">Signal</keyword>
<dbReference type="InterPro" id="IPR002816">
    <property type="entry name" value="TraB/PrgY/GumN_fam"/>
</dbReference>
<protein>
    <submittedName>
        <fullName evidence="2">Polysaccharide biosynthesis protein GumN</fullName>
    </submittedName>
    <submittedName>
        <fullName evidence="3">TraB/GumN family protein</fullName>
    </submittedName>
</protein>
<evidence type="ECO:0000256" key="1">
    <source>
        <dbReference type="SAM" id="SignalP"/>
    </source>
</evidence>
<feature type="signal peptide" evidence="1">
    <location>
        <begin position="1"/>
        <end position="22"/>
    </location>
</feature>
<evidence type="ECO:0000313" key="4">
    <source>
        <dbReference type="Proteomes" id="UP000032061"/>
    </source>
</evidence>
<accession>A0A0D0EDG5</accession>
<keyword evidence="5" id="KW-1185">Reference proteome</keyword>
<dbReference type="RefSeq" id="WP_041520294.1">
    <property type="nucleotide sequence ID" value="NZ_JPRK01000027.1"/>
</dbReference>
<dbReference type="STRING" id="37752.IW18_21655"/>
<reference evidence="2 4" key="1">
    <citation type="submission" date="2015-01" db="EMBL/GenBank/DDBJ databases">
        <title>Genome of Flavobacterium hibernum DSM 12611.</title>
        <authorList>
            <person name="Stropko S.J."/>
            <person name="Pipes S.E."/>
            <person name="Newman J.D."/>
        </authorList>
    </citation>
    <scope>NUCLEOTIDE SEQUENCE [LARGE SCALE GENOMIC DNA]</scope>
    <source>
        <strain evidence="2 4">DSM 12611</strain>
    </source>
</reference>
<dbReference type="AlphaFoldDB" id="A0A0D0EDG5"/>
<dbReference type="Proteomes" id="UP000198302">
    <property type="component" value="Unassembled WGS sequence"/>
</dbReference>
<organism evidence="2 4">
    <name type="scientific">Flavobacterium hibernum</name>
    <dbReference type="NCBI Taxonomy" id="37752"/>
    <lineage>
        <taxon>Bacteria</taxon>
        <taxon>Pseudomonadati</taxon>
        <taxon>Bacteroidota</taxon>
        <taxon>Flavobacteriia</taxon>
        <taxon>Flavobacteriales</taxon>
        <taxon>Flavobacteriaceae</taxon>
        <taxon>Flavobacterium</taxon>
    </lineage>
</organism>
<dbReference type="Proteomes" id="UP000032061">
    <property type="component" value="Unassembled WGS sequence"/>
</dbReference>
<sequence>MKNLFTLAIVAITLVFSGTVIAQTKSPKLENSLLWEVSGNGLSKPSYLYGTIHMICSGDYFLSDKTKKAFDASEKLVLEVNFNDPKELTDMQQMAMGKEPLSKKLTPEQLSKLDALLKKSGGITVKQVDAFSLMSVMSLIISKNFGCTDMKFYEMDFIESANKRKEQIEGLETIKSQFKSVEDAYSDSEMIAMLEGSDAELMNEMVVAYKQEKLEDLYKIITGENVMNDKAKKYMLYERNLNWVKALPEMMKKESLFVAVGSGHLAGDLGLINLLKKAGYTVKPVMK</sequence>
<dbReference type="EMBL" id="JPRK01000027">
    <property type="protein sequence ID" value="KIO50564.1"/>
    <property type="molecule type" value="Genomic_DNA"/>
</dbReference>
<dbReference type="CDD" id="cd14789">
    <property type="entry name" value="Tiki"/>
    <property type="match status" value="1"/>
</dbReference>
<comment type="caution">
    <text evidence="2">The sequence shown here is derived from an EMBL/GenBank/DDBJ whole genome shotgun (WGS) entry which is preliminary data.</text>
</comment>
<proteinExistence type="predicted"/>